<proteinExistence type="predicted"/>
<dbReference type="AlphaFoldDB" id="A0A7J5TTT7"/>
<sequence>MSTIKQQISSFLYLRASILRAITYGDLSSSEVMSIAQINPGSLTLRRQNPELWTIDELSKLSVALGHESTTLKVIRQLASLLMLLPDSKQRQVLHRAQLTRRKLLVRQTNYNYWKVWELQRIAEAL</sequence>
<dbReference type="EMBL" id="WELI01000011">
    <property type="protein sequence ID" value="KAB7727310.1"/>
    <property type="molecule type" value="Genomic_DNA"/>
</dbReference>
<evidence type="ECO:0000313" key="1">
    <source>
        <dbReference type="EMBL" id="KAB7727310.1"/>
    </source>
</evidence>
<evidence type="ECO:0000313" key="2">
    <source>
        <dbReference type="Proteomes" id="UP000488299"/>
    </source>
</evidence>
<reference evidence="1 2" key="1">
    <citation type="submission" date="2019-10" db="EMBL/GenBank/DDBJ databases">
        <title>Rudanella paleaurantiibacter sp. nov., isolated from sludge.</title>
        <authorList>
            <person name="Xu S.Q."/>
        </authorList>
    </citation>
    <scope>NUCLEOTIDE SEQUENCE [LARGE SCALE GENOMIC DNA]</scope>
    <source>
        <strain evidence="1 2">HX-22-17</strain>
    </source>
</reference>
<dbReference type="RefSeq" id="WP_152126386.1">
    <property type="nucleotide sequence ID" value="NZ_WELI01000011.1"/>
</dbReference>
<dbReference type="Proteomes" id="UP000488299">
    <property type="component" value="Unassembled WGS sequence"/>
</dbReference>
<protein>
    <submittedName>
        <fullName evidence="1">Uncharacterized protein</fullName>
    </submittedName>
</protein>
<organism evidence="1 2">
    <name type="scientific">Rudanella paleaurantiibacter</name>
    <dbReference type="NCBI Taxonomy" id="2614655"/>
    <lineage>
        <taxon>Bacteria</taxon>
        <taxon>Pseudomonadati</taxon>
        <taxon>Bacteroidota</taxon>
        <taxon>Cytophagia</taxon>
        <taxon>Cytophagales</taxon>
        <taxon>Cytophagaceae</taxon>
        <taxon>Rudanella</taxon>
    </lineage>
</organism>
<accession>A0A7J5TTT7</accession>
<keyword evidence="2" id="KW-1185">Reference proteome</keyword>
<name>A0A7J5TTT7_9BACT</name>
<comment type="caution">
    <text evidence="1">The sequence shown here is derived from an EMBL/GenBank/DDBJ whole genome shotgun (WGS) entry which is preliminary data.</text>
</comment>
<gene>
    <name evidence="1" type="ORF">F5984_22035</name>
</gene>